<dbReference type="OrthoDB" id="6880651at2"/>
<dbReference type="RefSeq" id="WP_129087672.1">
    <property type="nucleotide sequence ID" value="NZ_CP053836.1"/>
</dbReference>
<evidence type="ECO:0000313" key="1">
    <source>
        <dbReference type="EMBL" id="RXK04611.1"/>
    </source>
</evidence>
<dbReference type="Proteomes" id="UP000289758">
    <property type="component" value="Unassembled WGS sequence"/>
</dbReference>
<proteinExistence type="predicted"/>
<accession>A0A4Q1AJU9</accession>
<evidence type="ECO:0000313" key="2">
    <source>
        <dbReference type="Proteomes" id="UP000289758"/>
    </source>
</evidence>
<dbReference type="EMBL" id="PDKK01000009">
    <property type="protein sequence ID" value="RXK04611.1"/>
    <property type="molecule type" value="Genomic_DNA"/>
</dbReference>
<sequence>MAIIRYKNNIFTHDGQSDVDGFIEEIRGVISIIRQIEDFTVYAGVHGKTNGAFDHNFSEEEWAATNEMANSLRNVTLIELTDNVLSEEDMRRACENGSVFFTWCDSDKTLENYSITLEDREEL</sequence>
<reference evidence="1 2" key="1">
    <citation type="submission" date="2017-10" db="EMBL/GenBank/DDBJ databases">
        <title>Genomics of the genus Arcobacter.</title>
        <authorList>
            <person name="Perez-Cataluna A."/>
            <person name="Figueras M.J."/>
        </authorList>
    </citation>
    <scope>NUCLEOTIDE SEQUENCE [LARGE SCALE GENOMIC DNA]</scope>
    <source>
        <strain evidence="1 2">CECT 8441</strain>
    </source>
</reference>
<comment type="caution">
    <text evidence="1">The sequence shown here is derived from an EMBL/GenBank/DDBJ whole genome shotgun (WGS) entry which is preliminary data.</text>
</comment>
<dbReference type="AlphaFoldDB" id="A0A4Q1AJU9"/>
<keyword evidence="2" id="KW-1185">Reference proteome</keyword>
<name>A0A4Q1AJU9_9BACT</name>
<protein>
    <submittedName>
        <fullName evidence="1">Uncharacterized protein</fullName>
    </submittedName>
</protein>
<organism evidence="1 2">
    <name type="scientific">Halarcobacter ebronensis</name>
    <dbReference type="NCBI Taxonomy" id="1462615"/>
    <lineage>
        <taxon>Bacteria</taxon>
        <taxon>Pseudomonadati</taxon>
        <taxon>Campylobacterota</taxon>
        <taxon>Epsilonproteobacteria</taxon>
        <taxon>Campylobacterales</taxon>
        <taxon>Arcobacteraceae</taxon>
        <taxon>Halarcobacter</taxon>
    </lineage>
</organism>
<gene>
    <name evidence="1" type="ORF">CRV07_10675</name>
</gene>